<dbReference type="Gene3D" id="1.50.10.10">
    <property type="match status" value="1"/>
</dbReference>
<evidence type="ECO:0000256" key="2">
    <source>
        <dbReference type="SAM" id="SignalP"/>
    </source>
</evidence>
<accession>A0A0U3AQZ4</accession>
<dbReference type="GO" id="GO:0016787">
    <property type="term" value="F:hydrolase activity"/>
    <property type="evidence" value="ECO:0007669"/>
    <property type="project" value="UniProtKB-KW"/>
</dbReference>
<protein>
    <submittedName>
        <fullName evidence="3">Glycosyl hydrolase family 88</fullName>
    </submittedName>
</protein>
<evidence type="ECO:0000313" key="4">
    <source>
        <dbReference type="Proteomes" id="UP000068447"/>
    </source>
</evidence>
<dbReference type="Pfam" id="PF07470">
    <property type="entry name" value="Glyco_hydro_88"/>
    <property type="match status" value="1"/>
</dbReference>
<dbReference type="GO" id="GO:0005975">
    <property type="term" value="P:carbohydrate metabolic process"/>
    <property type="evidence" value="ECO:0007669"/>
    <property type="project" value="InterPro"/>
</dbReference>
<gene>
    <name evidence="3" type="ORF">AT746_02870</name>
</gene>
<feature type="signal peptide" evidence="2">
    <location>
        <begin position="1"/>
        <end position="23"/>
    </location>
</feature>
<evidence type="ECO:0000256" key="1">
    <source>
        <dbReference type="ARBA" id="ARBA00022801"/>
    </source>
</evidence>
<dbReference type="AlphaFoldDB" id="A0A0U3AQZ4"/>
<dbReference type="InterPro" id="IPR052043">
    <property type="entry name" value="PolySaccharide_Degr_Enz"/>
</dbReference>
<name>A0A0U3AQZ4_9ALTE</name>
<keyword evidence="2" id="KW-0732">Signal</keyword>
<sequence>MLAPLTGSLLCVILLLFSSVSLAQSQPTDWAQKMTASEIKRNPQAWAIEGYTKPKWNYTQGLVLYAMSRVYQQQPDEKLLAYIKEYADTLIDERGEIRGYEMEKYNIDMINAGKILFFLHEQTGDPRYVRAMHILRQQLSEQPRTSEGGFWHKKIYPFQMWLDGLYMGAPFYAEYANWFSEGKASFDDIALQFRLIERHAKDPQTGLLYHGWDESRQQRWADPQSGTSANFWSRSLGWYAMALVDVLDQFPKGHPDRAFLKHSLASLAQAVSQYQHDSGLWYQVTDQGDREGNYLEASGTSMFVYAFARGVNQGYLDPRFMAVAKKGFEGLTGELIKNHDDGEITLTQVCAVAGLGGDPYRDGSFEYYVNEKKRDNDPKATGPFILAALELSR</sequence>
<feature type="chain" id="PRO_5006836127" evidence="2">
    <location>
        <begin position="24"/>
        <end position="393"/>
    </location>
</feature>
<dbReference type="InterPro" id="IPR010905">
    <property type="entry name" value="Glyco_hydro_88"/>
</dbReference>
<dbReference type="InterPro" id="IPR012341">
    <property type="entry name" value="6hp_glycosidase-like_sf"/>
</dbReference>
<reference evidence="3 4" key="1">
    <citation type="submission" date="2015-12" db="EMBL/GenBank/DDBJ databases">
        <title>Complete genome of Lacimicrobium alkaliphilum KCTC 32984.</title>
        <authorList>
            <person name="Kim S.-G."/>
            <person name="Lee Y.-J."/>
        </authorList>
    </citation>
    <scope>NUCLEOTIDE SEQUENCE [LARGE SCALE GENOMIC DNA]</scope>
    <source>
        <strain evidence="3 4">YelD216</strain>
    </source>
</reference>
<keyword evidence="4" id="KW-1185">Reference proteome</keyword>
<proteinExistence type="predicted"/>
<dbReference type="SUPFAM" id="SSF48208">
    <property type="entry name" value="Six-hairpin glycosidases"/>
    <property type="match status" value="1"/>
</dbReference>
<dbReference type="PANTHER" id="PTHR33886">
    <property type="entry name" value="UNSATURATED RHAMNOGALACTURONAN HYDROLASE (EUROFUNG)"/>
    <property type="match status" value="1"/>
</dbReference>
<dbReference type="KEGG" id="lal:AT746_02870"/>
<dbReference type="Proteomes" id="UP000068447">
    <property type="component" value="Chromosome"/>
</dbReference>
<dbReference type="InterPro" id="IPR008928">
    <property type="entry name" value="6-hairpin_glycosidase_sf"/>
</dbReference>
<dbReference type="EMBL" id="CP013650">
    <property type="protein sequence ID" value="ALT00291.1"/>
    <property type="molecule type" value="Genomic_DNA"/>
</dbReference>
<evidence type="ECO:0000313" key="3">
    <source>
        <dbReference type="EMBL" id="ALT00291.1"/>
    </source>
</evidence>
<keyword evidence="1 3" id="KW-0378">Hydrolase</keyword>
<dbReference type="STRING" id="1526571.AT746_02870"/>
<dbReference type="PANTHER" id="PTHR33886:SF8">
    <property type="entry name" value="UNSATURATED RHAMNOGALACTURONAN HYDROLASE (EUROFUNG)"/>
    <property type="match status" value="1"/>
</dbReference>
<organism evidence="3 4">
    <name type="scientific">Lacimicrobium alkaliphilum</name>
    <dbReference type="NCBI Taxonomy" id="1526571"/>
    <lineage>
        <taxon>Bacteria</taxon>
        <taxon>Pseudomonadati</taxon>
        <taxon>Pseudomonadota</taxon>
        <taxon>Gammaproteobacteria</taxon>
        <taxon>Alteromonadales</taxon>
        <taxon>Alteromonadaceae</taxon>
        <taxon>Lacimicrobium</taxon>
    </lineage>
</organism>
<dbReference type="OrthoDB" id="6381507at2"/>